<protein>
    <submittedName>
        <fullName evidence="4">FHA domain-containing protein</fullName>
    </submittedName>
</protein>
<evidence type="ECO:0000259" key="3">
    <source>
        <dbReference type="PROSITE" id="PS50006"/>
    </source>
</evidence>
<dbReference type="Gene3D" id="2.60.200.20">
    <property type="match status" value="1"/>
</dbReference>
<proteinExistence type="predicted"/>
<dbReference type="CDD" id="cd00060">
    <property type="entry name" value="FHA"/>
    <property type="match status" value="1"/>
</dbReference>
<dbReference type="RefSeq" id="WP_123271319.1">
    <property type="nucleotide sequence ID" value="NZ_RJJQ01000008.1"/>
</dbReference>
<reference evidence="4 5" key="1">
    <citation type="submission" date="2018-11" db="EMBL/GenBank/DDBJ databases">
        <title>Draft genome of Simplicispira Flexivirga sp. BO-16.</title>
        <authorList>
            <person name="Im W.T."/>
        </authorList>
    </citation>
    <scope>NUCLEOTIDE SEQUENCE [LARGE SCALE GENOMIC DNA]</scope>
    <source>
        <strain evidence="4 5">BO-16</strain>
    </source>
</reference>
<dbReference type="InterPro" id="IPR008984">
    <property type="entry name" value="SMAD_FHA_dom_sf"/>
</dbReference>
<feature type="compositionally biased region" description="Low complexity" evidence="2">
    <location>
        <begin position="235"/>
        <end position="250"/>
    </location>
</feature>
<dbReference type="SUPFAM" id="SSF49879">
    <property type="entry name" value="SMAD/FHA domain"/>
    <property type="match status" value="1"/>
</dbReference>
<feature type="compositionally biased region" description="Low complexity" evidence="2">
    <location>
        <begin position="161"/>
        <end position="170"/>
    </location>
</feature>
<dbReference type="Pfam" id="PF00498">
    <property type="entry name" value="FHA"/>
    <property type="match status" value="1"/>
</dbReference>
<evidence type="ECO:0000313" key="5">
    <source>
        <dbReference type="Proteomes" id="UP000271678"/>
    </source>
</evidence>
<gene>
    <name evidence="4" type="ORF">EFY87_09930</name>
</gene>
<keyword evidence="5" id="KW-1185">Reference proteome</keyword>
<accession>A0A3M9M9N0</accession>
<name>A0A3M9M9N0_9MICO</name>
<keyword evidence="1" id="KW-0597">Phosphoprotein</keyword>
<dbReference type="PROSITE" id="PS50006">
    <property type="entry name" value="FHA_DOMAIN"/>
    <property type="match status" value="1"/>
</dbReference>
<feature type="region of interest" description="Disordered" evidence="2">
    <location>
        <begin position="235"/>
        <end position="254"/>
    </location>
</feature>
<feature type="region of interest" description="Disordered" evidence="2">
    <location>
        <begin position="159"/>
        <end position="204"/>
    </location>
</feature>
<evidence type="ECO:0000313" key="4">
    <source>
        <dbReference type="EMBL" id="RNI22280.1"/>
    </source>
</evidence>
<dbReference type="AlphaFoldDB" id="A0A3M9M9N0"/>
<sequence length="491" mass="51202">MTSQLVVTPSPGTQHGIVWPAGMAMIDAAVTAEAAHELWWAVRQNADLGGFLEQLARQSGNNLLQLSPFAVVLASGEGVKCAVRGAFTIRVRLADGQNTELTGVGASTWVERGLGPVSSISIGADGRDPGEGSAQVLLRDAVIRADALSATVWRAQPHTPEPQAVQAEPAPASPVEPPVPAPVDEELVPPRAPSRPVAGGAAGDIGDSLIKQEFAEPEAAPDLHAATTAEAPGAATLTDADDPAPIGPDDNAAEPAGERRFAHLWDATSIQPVESAAVREPVFIDEVPVPQARHGVASPPARPADEWDAEDHDGHTIVQVASPDGLSAPGELRAPPALETAQAETVLAIRCAQQHPNPPQRTQCYLCGAPCGGGAAQAQRPPLGRLRVSTGEVLDLSRPIVVGRSPRAGRAAGPAIPRLLALPFQHVSGTHLEIDFEGWNVLAIDRHSTNGTYLRREGDAPVRLPEAPTLLVDHDVLDLGHGVQLTMEGLP</sequence>
<dbReference type="InterPro" id="IPR000253">
    <property type="entry name" value="FHA_dom"/>
</dbReference>
<comment type="caution">
    <text evidence="4">The sequence shown here is derived from an EMBL/GenBank/DDBJ whole genome shotgun (WGS) entry which is preliminary data.</text>
</comment>
<dbReference type="Proteomes" id="UP000271678">
    <property type="component" value="Unassembled WGS sequence"/>
</dbReference>
<feature type="domain" description="FHA" evidence="3">
    <location>
        <begin position="400"/>
        <end position="454"/>
    </location>
</feature>
<evidence type="ECO:0000256" key="1">
    <source>
        <dbReference type="ARBA" id="ARBA00022553"/>
    </source>
</evidence>
<organism evidence="4 5">
    <name type="scientific">Flexivirga caeni</name>
    <dbReference type="NCBI Taxonomy" id="2294115"/>
    <lineage>
        <taxon>Bacteria</taxon>
        <taxon>Bacillati</taxon>
        <taxon>Actinomycetota</taxon>
        <taxon>Actinomycetes</taxon>
        <taxon>Micrococcales</taxon>
        <taxon>Dermacoccaceae</taxon>
        <taxon>Flexivirga</taxon>
    </lineage>
</organism>
<feature type="compositionally biased region" description="Pro residues" evidence="2">
    <location>
        <begin position="171"/>
        <end position="181"/>
    </location>
</feature>
<evidence type="ECO:0000256" key="2">
    <source>
        <dbReference type="SAM" id="MobiDB-lite"/>
    </source>
</evidence>
<dbReference type="EMBL" id="RJJQ01000008">
    <property type="protein sequence ID" value="RNI22280.1"/>
    <property type="molecule type" value="Genomic_DNA"/>
</dbReference>
<dbReference type="OrthoDB" id="5485098at2"/>